<comment type="caution">
    <text evidence="1">The sequence shown here is derived from an EMBL/GenBank/DDBJ whole genome shotgun (WGS) entry which is preliminary data.</text>
</comment>
<feature type="non-terminal residue" evidence="1">
    <location>
        <position position="1"/>
    </location>
</feature>
<dbReference type="AlphaFoldDB" id="A0A843W1X4"/>
<sequence>MTISQFPRFSGCSVSLDYANRWWGNHMGSACQDDRMLCSTRRENSSPGRRITYVTTIRNRHFETIDRALVSQNSVSRPKFHRGACVLVHRLSYPLGRMRIFVRPTIGTARDALIQNRHFDL</sequence>
<keyword evidence="2" id="KW-1185">Reference proteome</keyword>
<dbReference type="EMBL" id="NMUH01002995">
    <property type="protein sequence ID" value="MQM03229.1"/>
    <property type="molecule type" value="Genomic_DNA"/>
</dbReference>
<proteinExistence type="predicted"/>
<evidence type="ECO:0000313" key="1">
    <source>
        <dbReference type="EMBL" id="MQM03229.1"/>
    </source>
</evidence>
<reference evidence="1" key="1">
    <citation type="submission" date="2017-07" db="EMBL/GenBank/DDBJ databases">
        <title>Taro Niue Genome Assembly and Annotation.</title>
        <authorList>
            <person name="Atibalentja N."/>
            <person name="Keating K."/>
            <person name="Fields C.J."/>
        </authorList>
    </citation>
    <scope>NUCLEOTIDE SEQUENCE</scope>
    <source>
        <strain evidence="1">Niue_2</strain>
        <tissue evidence="1">Leaf</tissue>
    </source>
</reference>
<gene>
    <name evidence="1" type="ORF">Taro_036002</name>
</gene>
<organism evidence="1 2">
    <name type="scientific">Colocasia esculenta</name>
    <name type="common">Wild taro</name>
    <name type="synonym">Arum esculentum</name>
    <dbReference type="NCBI Taxonomy" id="4460"/>
    <lineage>
        <taxon>Eukaryota</taxon>
        <taxon>Viridiplantae</taxon>
        <taxon>Streptophyta</taxon>
        <taxon>Embryophyta</taxon>
        <taxon>Tracheophyta</taxon>
        <taxon>Spermatophyta</taxon>
        <taxon>Magnoliopsida</taxon>
        <taxon>Liliopsida</taxon>
        <taxon>Araceae</taxon>
        <taxon>Aroideae</taxon>
        <taxon>Colocasieae</taxon>
        <taxon>Colocasia</taxon>
    </lineage>
</organism>
<evidence type="ECO:0000313" key="2">
    <source>
        <dbReference type="Proteomes" id="UP000652761"/>
    </source>
</evidence>
<protein>
    <submittedName>
        <fullName evidence="1">Uncharacterized protein</fullName>
    </submittedName>
</protein>
<accession>A0A843W1X4</accession>
<name>A0A843W1X4_COLES</name>
<dbReference type="Proteomes" id="UP000652761">
    <property type="component" value="Unassembled WGS sequence"/>
</dbReference>